<dbReference type="EMBL" id="MHRX01000040">
    <property type="protein sequence ID" value="OHA32607.1"/>
    <property type="molecule type" value="Genomic_DNA"/>
</dbReference>
<dbReference type="STRING" id="1802319.A2928_02765"/>
<keyword evidence="1" id="KW-0812">Transmembrane</keyword>
<comment type="caution">
    <text evidence="3">The sequence shown here is derived from an EMBL/GenBank/DDBJ whole genome shotgun (WGS) entry which is preliminary data.</text>
</comment>
<evidence type="ECO:0000313" key="4">
    <source>
        <dbReference type="Proteomes" id="UP000176221"/>
    </source>
</evidence>
<reference evidence="3 4" key="1">
    <citation type="journal article" date="2016" name="Nat. Commun.">
        <title>Thousands of microbial genomes shed light on interconnected biogeochemical processes in an aquifer system.</title>
        <authorList>
            <person name="Anantharaman K."/>
            <person name="Brown C.T."/>
            <person name="Hug L.A."/>
            <person name="Sharon I."/>
            <person name="Castelle C.J."/>
            <person name="Probst A.J."/>
            <person name="Thomas B.C."/>
            <person name="Singh A."/>
            <person name="Wilkins M.J."/>
            <person name="Karaoz U."/>
            <person name="Brodie E.L."/>
            <person name="Williams K.H."/>
            <person name="Hubbard S.S."/>
            <person name="Banfield J.F."/>
        </authorList>
    </citation>
    <scope>NUCLEOTIDE SEQUENCE [LARGE SCALE GENOMIC DNA]</scope>
</reference>
<proteinExistence type="predicted"/>
<feature type="transmembrane region" description="Helical" evidence="1">
    <location>
        <begin position="6"/>
        <end position="23"/>
    </location>
</feature>
<organism evidence="3 4">
    <name type="scientific">Candidatus Taylorbacteria bacterium RIFCSPLOWO2_01_FULL_45_15b</name>
    <dbReference type="NCBI Taxonomy" id="1802319"/>
    <lineage>
        <taxon>Bacteria</taxon>
        <taxon>Candidatus Tayloriibacteriota</taxon>
    </lineage>
</organism>
<sequence length="179" mass="19749">MNKPAITLGVIGAILFVVFIAVAETKLRKDKSINSFQECVAAGNPILESYPAQCKTKDGRTFIEDIGNELEKSDLIRVDSPRPNATLSNPVVVKGEARGYWFFEASFPIELRDSEGNTLAIAIAQAEGEWMTTEFVPFSVQFIVATTTARSGVLILRKDNPSGLPEHDDELRIPVRFSF</sequence>
<dbReference type="Pfam" id="PF10648">
    <property type="entry name" value="Gmad2"/>
    <property type="match status" value="1"/>
</dbReference>
<feature type="domain" description="Bacterial spore germination immunoglobulin-like" evidence="2">
    <location>
        <begin position="76"/>
        <end position="162"/>
    </location>
</feature>
<dbReference type="InterPro" id="IPR018911">
    <property type="entry name" value="Gmad2_Ig-like_dom"/>
</dbReference>
<name>A0A1G2N901_9BACT</name>
<evidence type="ECO:0000256" key="1">
    <source>
        <dbReference type="SAM" id="Phobius"/>
    </source>
</evidence>
<evidence type="ECO:0000313" key="3">
    <source>
        <dbReference type="EMBL" id="OHA32607.1"/>
    </source>
</evidence>
<keyword evidence="1" id="KW-0472">Membrane</keyword>
<dbReference type="AlphaFoldDB" id="A0A1G2N901"/>
<dbReference type="Proteomes" id="UP000176221">
    <property type="component" value="Unassembled WGS sequence"/>
</dbReference>
<keyword evidence="1" id="KW-1133">Transmembrane helix</keyword>
<evidence type="ECO:0000259" key="2">
    <source>
        <dbReference type="Pfam" id="PF10648"/>
    </source>
</evidence>
<gene>
    <name evidence="3" type="ORF">A2928_02765</name>
</gene>
<protein>
    <recommendedName>
        <fullName evidence="2">Bacterial spore germination immunoglobulin-like domain-containing protein</fullName>
    </recommendedName>
</protein>
<accession>A0A1G2N901</accession>